<evidence type="ECO:0000256" key="1">
    <source>
        <dbReference type="ARBA" id="ARBA00004496"/>
    </source>
</evidence>
<keyword evidence="11" id="KW-1185">Reference proteome</keyword>
<evidence type="ECO:0000256" key="2">
    <source>
        <dbReference type="ARBA" id="ARBA00022490"/>
    </source>
</evidence>
<dbReference type="Pfam" id="PF25764">
    <property type="entry name" value="KIF21A_4th"/>
    <property type="match status" value="1"/>
</dbReference>
<dbReference type="SMART" id="SM00129">
    <property type="entry name" value="KISc"/>
    <property type="match status" value="1"/>
</dbReference>
<dbReference type="GO" id="GO:0051231">
    <property type="term" value="P:spindle elongation"/>
    <property type="evidence" value="ECO:0007669"/>
    <property type="project" value="TreeGrafter"/>
</dbReference>
<dbReference type="PANTHER" id="PTHR47969">
    <property type="entry name" value="CHROMOSOME-ASSOCIATED KINESIN KIF4A-RELATED"/>
    <property type="match status" value="1"/>
</dbReference>
<dbReference type="PRINTS" id="PR00380">
    <property type="entry name" value="KINESINHEAVY"/>
</dbReference>
<keyword evidence="4 7" id="KW-0067">ATP-binding</keyword>
<keyword evidence="6 7" id="KW-0505">Motor protein</keyword>
<organism evidence="11 12">
    <name type="scientific">Gossypium hirsutum</name>
    <name type="common">Upland cotton</name>
    <name type="synonym">Gossypium mexicanum</name>
    <dbReference type="NCBI Taxonomy" id="3635"/>
    <lineage>
        <taxon>Eukaryota</taxon>
        <taxon>Viridiplantae</taxon>
        <taxon>Streptophyta</taxon>
        <taxon>Embryophyta</taxon>
        <taxon>Tracheophyta</taxon>
        <taxon>Spermatophyta</taxon>
        <taxon>Magnoliopsida</taxon>
        <taxon>eudicotyledons</taxon>
        <taxon>Gunneridae</taxon>
        <taxon>Pentapetalae</taxon>
        <taxon>rosids</taxon>
        <taxon>malvids</taxon>
        <taxon>Malvales</taxon>
        <taxon>Malvaceae</taxon>
        <taxon>Malvoideae</taxon>
        <taxon>Gossypium</taxon>
    </lineage>
</organism>
<feature type="region of interest" description="Disordered" evidence="9">
    <location>
        <begin position="157"/>
        <end position="177"/>
    </location>
</feature>
<dbReference type="GO" id="GO:0008017">
    <property type="term" value="F:microtubule binding"/>
    <property type="evidence" value="ECO:0007669"/>
    <property type="project" value="InterPro"/>
</dbReference>
<dbReference type="PROSITE" id="PS50067">
    <property type="entry name" value="KINESIN_MOTOR_2"/>
    <property type="match status" value="1"/>
</dbReference>
<keyword evidence="3 7" id="KW-0547">Nucleotide-binding</keyword>
<comment type="similarity">
    <text evidence="7">Belongs to the TRAFAC class myosin-kinesin ATPase superfamily. Kinesin family.</text>
</comment>
<evidence type="ECO:0000256" key="9">
    <source>
        <dbReference type="SAM" id="MobiDB-lite"/>
    </source>
</evidence>
<reference evidence="11" key="1">
    <citation type="journal article" date="2020" name="Nat. Genet.">
        <title>Genomic diversifications of five Gossypium allopolyploid species and their impact on cotton improvement.</title>
        <authorList>
            <person name="Chen Z.J."/>
            <person name="Sreedasyam A."/>
            <person name="Ando A."/>
            <person name="Song Q."/>
            <person name="De Santiago L.M."/>
            <person name="Hulse-Kemp A.M."/>
            <person name="Ding M."/>
            <person name="Ye W."/>
            <person name="Kirkbride R.C."/>
            <person name="Jenkins J."/>
            <person name="Plott C."/>
            <person name="Lovell J."/>
            <person name="Lin Y.M."/>
            <person name="Vaughn R."/>
            <person name="Liu B."/>
            <person name="Simpson S."/>
            <person name="Scheffler B.E."/>
            <person name="Wen L."/>
            <person name="Saski C.A."/>
            <person name="Grover C.E."/>
            <person name="Hu G."/>
            <person name="Conover J.L."/>
            <person name="Carlson J.W."/>
            <person name="Shu S."/>
            <person name="Boston L.B."/>
            <person name="Williams M."/>
            <person name="Peterson D.G."/>
            <person name="McGee K."/>
            <person name="Jones D.C."/>
            <person name="Wendel J.F."/>
            <person name="Stelly D.M."/>
            <person name="Grimwood J."/>
            <person name="Schmutz J."/>
        </authorList>
    </citation>
    <scope>NUCLEOTIDE SEQUENCE [LARGE SCALE GENOMIC DNA]</scope>
    <source>
        <strain evidence="11">cv. TM-1</strain>
    </source>
</reference>
<feature type="coiled-coil region" evidence="8">
    <location>
        <begin position="495"/>
        <end position="635"/>
    </location>
</feature>
<evidence type="ECO:0000313" key="12">
    <source>
        <dbReference type="RefSeq" id="XP_016749318.2"/>
    </source>
</evidence>
<evidence type="ECO:0000313" key="13">
    <source>
        <dbReference type="RefSeq" id="XP_040969822.1"/>
    </source>
</evidence>
<accession>A0A1U8PGB0</accession>
<dbReference type="InterPro" id="IPR019821">
    <property type="entry name" value="Kinesin_motor_CS"/>
</dbReference>
<dbReference type="RefSeq" id="XP_016749318.2">
    <property type="nucleotide sequence ID" value="XM_016893829.2"/>
</dbReference>
<dbReference type="Proteomes" id="UP000818029">
    <property type="component" value="Chromosome A05"/>
</dbReference>
<proteinExistence type="inferred from homology"/>
<dbReference type="SUPFAM" id="SSF52540">
    <property type="entry name" value="P-loop containing nucleoside triphosphate hydrolases"/>
    <property type="match status" value="1"/>
</dbReference>
<evidence type="ECO:0000256" key="6">
    <source>
        <dbReference type="ARBA" id="ARBA00023175"/>
    </source>
</evidence>
<feature type="coiled-coil region" evidence="8">
    <location>
        <begin position="865"/>
        <end position="906"/>
    </location>
</feature>
<evidence type="ECO:0000259" key="10">
    <source>
        <dbReference type="PROSITE" id="PS50067"/>
    </source>
</evidence>
<dbReference type="InterPro" id="IPR027640">
    <property type="entry name" value="Kinesin-like_fam"/>
</dbReference>
<dbReference type="CDD" id="cd01372">
    <property type="entry name" value="KISc_KIF4"/>
    <property type="match status" value="1"/>
</dbReference>
<dbReference type="AlphaFoldDB" id="A0A1U8PGB0"/>
<sequence>MEAAAASEDCCVKVAVHVRPLIGDEKLQGCKDCVTVTSGKPQVQIGTHSFTFDHVYGSTGSPSSSMFEECIVPLVDGLFQGYNATVLAYGQTGSGKTYTMGTGFKDGCQTGIIPQVMNALFGKIESLKHQIEFQLHVSFIEILKEEVRDLLDPTSLNKSDAASPNTGKVHVPGKPPIQIRESSNGVITLAGSTEVSVSTLKEMAACLEQGSLSRATGSTNMNNQSSRSHAIFTITLEQMRKLNPVSGDGSPNDIMSEEYLCAKLHLVDLAGSERAKRTGSDGMRFKEGVHINKGLLALGNVISALGDEKKRKEGVHVPYRDSKLTRLLQDSLGGNSRTVMIACISPADINAEETLNTLKYANRARNIQNKPVVNRDPMSNEMLKMRQQLEHLQAELCARGGSDEVQVLKERIAWLEAANEDLCQELQEFRSRCTIVDQRETDAQDGSPCSVKSDGLKRNLHSIESSDYQMGETMIADSREVDEAAAKEWEHTLLQNTMDKELHELNRRLKEKESEMKLFGGDTIALKHHFGKKIQELEDEKRAVQQERDRLLAEIENLSAGSDGQKQKVQDIHAQKLKSLEAQILDLKKKQENQVQLLKQKQKSDEAAKRLQDEIQSIKAQKVQLQHRIKQEAEQFRQWKASREKELLQLRKEGRRNEYERHKLQALNQRQKMVLQRKTEEAAMATKRLKELLEARKSSARDNTAIANGNGTNGQTNEKALQRWLDHELEVMVNVHEVRFEYEKQSQVRAALAEELAVLKQVDEFASKGLSPPRGKNGFARASSMSPNARVARISSLENMLSISSSSLVAMASQLSEAEERERAFTNRGRWNQLRSMGDAKNLLQYMFNSLGDTRCQLWEKDMEIKEMKEQLKELVGLLRQSELRRKEVENELREQADAIALATAATGNSPNSLKHVADDMNGSLSPMSVPAQKQLKYSPGIVNGPARESAAFIGQTRKMLPLGQLPMKKLVAIGQAGNGKLWRWKRSHHQWLLQFKWKWQKPWRLSEWIRHSDETMIRARPRSQALTHRV</sequence>
<dbReference type="GO" id="GO:0007018">
    <property type="term" value="P:microtubule-based movement"/>
    <property type="evidence" value="ECO:0007669"/>
    <property type="project" value="InterPro"/>
</dbReference>
<protein>
    <submittedName>
        <fullName evidence="12 13">Kinesin-like protein KIN-4A isoform X2</fullName>
    </submittedName>
</protein>
<evidence type="ECO:0000313" key="11">
    <source>
        <dbReference type="Proteomes" id="UP000818029"/>
    </source>
</evidence>
<dbReference type="PANTHER" id="PTHR47969:SF15">
    <property type="entry name" value="CHROMOSOME-ASSOCIATED KINESIN KIF4A-RELATED"/>
    <property type="match status" value="1"/>
</dbReference>
<dbReference type="GO" id="GO:0071555">
    <property type="term" value="P:cell wall organization"/>
    <property type="evidence" value="ECO:0007669"/>
    <property type="project" value="UniProtKB-KW"/>
</dbReference>
<comment type="subcellular location">
    <subcellularLocation>
        <location evidence="1">Cytoplasm</location>
    </subcellularLocation>
</comment>
<dbReference type="GO" id="GO:0005524">
    <property type="term" value="F:ATP binding"/>
    <property type="evidence" value="ECO:0007669"/>
    <property type="project" value="UniProtKB-KW"/>
</dbReference>
<feature type="coiled-coil region" evidence="8">
    <location>
        <begin position="405"/>
        <end position="432"/>
    </location>
</feature>
<dbReference type="PROSITE" id="PS00411">
    <property type="entry name" value="KINESIN_MOTOR_1"/>
    <property type="match status" value="1"/>
</dbReference>
<feature type="domain" description="Kinesin motor" evidence="10">
    <location>
        <begin position="11"/>
        <end position="367"/>
    </location>
</feature>
<dbReference type="Pfam" id="PF00225">
    <property type="entry name" value="Kinesin"/>
    <property type="match status" value="1"/>
</dbReference>
<evidence type="ECO:0000256" key="5">
    <source>
        <dbReference type="ARBA" id="ARBA00023054"/>
    </source>
</evidence>
<dbReference type="GO" id="GO:0055028">
    <property type="term" value="C:cortical microtubule"/>
    <property type="evidence" value="ECO:0007669"/>
    <property type="project" value="UniProtKB-ARBA"/>
</dbReference>
<evidence type="ECO:0000256" key="3">
    <source>
        <dbReference type="ARBA" id="ARBA00022741"/>
    </source>
</evidence>
<gene>
    <name evidence="12 13" type="primary">LOC107958145</name>
</gene>
<feature type="binding site" evidence="7">
    <location>
        <begin position="90"/>
        <end position="97"/>
    </location>
    <ligand>
        <name>ATP</name>
        <dbReference type="ChEBI" id="CHEBI:30616"/>
    </ligand>
</feature>
<dbReference type="GeneID" id="107958145"/>
<dbReference type="InterPro" id="IPR036961">
    <property type="entry name" value="Kinesin_motor_dom_sf"/>
</dbReference>
<dbReference type="GO" id="GO:0003777">
    <property type="term" value="F:microtubule motor activity"/>
    <property type="evidence" value="ECO:0007669"/>
    <property type="project" value="InterPro"/>
</dbReference>
<evidence type="ECO:0000256" key="8">
    <source>
        <dbReference type="SAM" id="Coils"/>
    </source>
</evidence>
<dbReference type="InterPro" id="IPR001752">
    <property type="entry name" value="Kinesin_motor_dom"/>
</dbReference>
<reference evidence="12 13" key="2">
    <citation type="submission" date="2025-05" db="UniProtKB">
        <authorList>
            <consortium name="RefSeq"/>
        </authorList>
    </citation>
    <scope>IDENTIFICATION</scope>
</reference>
<feature type="compositionally biased region" description="Polar residues" evidence="9">
    <location>
        <begin position="157"/>
        <end position="166"/>
    </location>
</feature>
<evidence type="ECO:0000256" key="4">
    <source>
        <dbReference type="ARBA" id="ARBA00022840"/>
    </source>
</evidence>
<dbReference type="InterPro" id="IPR027417">
    <property type="entry name" value="P-loop_NTPase"/>
</dbReference>
<dbReference type="GO" id="GO:0005875">
    <property type="term" value="C:microtubule associated complex"/>
    <property type="evidence" value="ECO:0007669"/>
    <property type="project" value="TreeGrafter"/>
</dbReference>
<keyword evidence="2" id="KW-0963">Cytoplasm</keyword>
<keyword evidence="5 8" id="KW-0175">Coiled coil</keyword>
<dbReference type="RefSeq" id="XP_040969822.1">
    <property type="nucleotide sequence ID" value="XM_041113888.1"/>
</dbReference>
<dbReference type="Gene3D" id="3.40.850.10">
    <property type="entry name" value="Kinesin motor domain"/>
    <property type="match status" value="1"/>
</dbReference>
<dbReference type="GO" id="GO:0007052">
    <property type="term" value="P:mitotic spindle organization"/>
    <property type="evidence" value="ECO:0007669"/>
    <property type="project" value="TreeGrafter"/>
</dbReference>
<name>A0A1U8PGB0_GOSHI</name>
<evidence type="ECO:0000256" key="7">
    <source>
        <dbReference type="PROSITE-ProRule" id="PRU00283"/>
    </source>
</evidence>